<dbReference type="AlphaFoldDB" id="A0AA40FBS7"/>
<feature type="region of interest" description="Disordered" evidence="1">
    <location>
        <begin position="36"/>
        <end position="59"/>
    </location>
</feature>
<dbReference type="Proteomes" id="UP001172155">
    <property type="component" value="Unassembled WGS sequence"/>
</dbReference>
<evidence type="ECO:0000256" key="1">
    <source>
        <dbReference type="SAM" id="MobiDB-lite"/>
    </source>
</evidence>
<reference evidence="2" key="1">
    <citation type="submission" date="2023-06" db="EMBL/GenBank/DDBJ databases">
        <title>Genome-scale phylogeny and comparative genomics of the fungal order Sordariales.</title>
        <authorList>
            <consortium name="Lawrence Berkeley National Laboratory"/>
            <person name="Hensen N."/>
            <person name="Bonometti L."/>
            <person name="Westerberg I."/>
            <person name="Brannstrom I.O."/>
            <person name="Guillou S."/>
            <person name="Cros-Aarteil S."/>
            <person name="Calhoun S."/>
            <person name="Haridas S."/>
            <person name="Kuo A."/>
            <person name="Mondo S."/>
            <person name="Pangilinan J."/>
            <person name="Riley R."/>
            <person name="LaButti K."/>
            <person name="Andreopoulos B."/>
            <person name="Lipzen A."/>
            <person name="Chen C."/>
            <person name="Yanf M."/>
            <person name="Daum C."/>
            <person name="Ng V."/>
            <person name="Clum A."/>
            <person name="Steindorff A."/>
            <person name="Ohm R."/>
            <person name="Martin F."/>
            <person name="Silar P."/>
            <person name="Natvig D."/>
            <person name="Lalanne C."/>
            <person name="Gautier V."/>
            <person name="Ament-velasquez S.L."/>
            <person name="Kruys A."/>
            <person name="Hutchinson M.I."/>
            <person name="Powell A.J."/>
            <person name="Barry K."/>
            <person name="Miller A.N."/>
            <person name="Grigoriev I.V."/>
            <person name="Debuchy R."/>
            <person name="Gladieux P."/>
            <person name="Thoren M.H."/>
            <person name="Johannesson H."/>
        </authorList>
    </citation>
    <scope>NUCLEOTIDE SEQUENCE</scope>
    <source>
        <strain evidence="2">SMH3187-1</strain>
    </source>
</reference>
<comment type="caution">
    <text evidence="2">The sequence shown here is derived from an EMBL/GenBank/DDBJ whole genome shotgun (WGS) entry which is preliminary data.</text>
</comment>
<name>A0AA40FBS7_9PEZI</name>
<proteinExistence type="predicted"/>
<evidence type="ECO:0000313" key="2">
    <source>
        <dbReference type="EMBL" id="KAK0754811.1"/>
    </source>
</evidence>
<gene>
    <name evidence="2" type="ORF">B0T18DRAFT_46436</name>
</gene>
<sequence>MPLHQTAPSTHERPPTAVPGPCRRCYLFRPLTCQRGMQDHPTGERRRQRQPGKGGTRARASRVWCTHAHTNTLIHSILFHSVPFLLLLLRAKCHCVRHFKRSRRLFGQRQPKPSSVTANQTAGIGSRQGWGRDVVGTGARATCGHFFFSLAAAASGAFTAHGEPTVALASGVPRQFFVGSEMAPLMSGSGVSQRPPFFFSCSRGLVFGLVWFGSVETKRHAAIRLRQGGDLPLFFCTV</sequence>
<keyword evidence="3" id="KW-1185">Reference proteome</keyword>
<protein>
    <submittedName>
        <fullName evidence="2">Uncharacterized protein</fullName>
    </submittedName>
</protein>
<organism evidence="2 3">
    <name type="scientific">Schizothecium vesticola</name>
    <dbReference type="NCBI Taxonomy" id="314040"/>
    <lineage>
        <taxon>Eukaryota</taxon>
        <taxon>Fungi</taxon>
        <taxon>Dikarya</taxon>
        <taxon>Ascomycota</taxon>
        <taxon>Pezizomycotina</taxon>
        <taxon>Sordariomycetes</taxon>
        <taxon>Sordariomycetidae</taxon>
        <taxon>Sordariales</taxon>
        <taxon>Schizotheciaceae</taxon>
        <taxon>Schizothecium</taxon>
    </lineage>
</organism>
<dbReference type="EMBL" id="JAUKUD010000001">
    <property type="protein sequence ID" value="KAK0754811.1"/>
    <property type="molecule type" value="Genomic_DNA"/>
</dbReference>
<evidence type="ECO:0000313" key="3">
    <source>
        <dbReference type="Proteomes" id="UP001172155"/>
    </source>
</evidence>
<accession>A0AA40FBS7</accession>